<dbReference type="InterPro" id="IPR000683">
    <property type="entry name" value="Gfo/Idh/MocA-like_OxRdtase_N"/>
</dbReference>
<feature type="domain" description="GFO/IDH/MocA-like oxidoreductase" evidence="4">
    <location>
        <begin position="131"/>
        <end position="264"/>
    </location>
</feature>
<feature type="region of interest" description="Disordered" evidence="2">
    <location>
        <begin position="372"/>
        <end position="393"/>
    </location>
</feature>
<dbReference type="PANTHER" id="PTHR43818">
    <property type="entry name" value="BCDNA.GH03377"/>
    <property type="match status" value="1"/>
</dbReference>
<dbReference type="SUPFAM" id="SSF55347">
    <property type="entry name" value="Glyceraldehyde-3-phosphate dehydrogenase-like, C-terminal domain"/>
    <property type="match status" value="1"/>
</dbReference>
<dbReference type="Pfam" id="PF22725">
    <property type="entry name" value="GFO_IDH_MocA_C3"/>
    <property type="match status" value="1"/>
</dbReference>
<proteinExistence type="predicted"/>
<evidence type="ECO:0000259" key="3">
    <source>
        <dbReference type="Pfam" id="PF01408"/>
    </source>
</evidence>
<organism evidence="5 6">
    <name type="scientific">Enterovibrio qingdaonensis</name>
    <dbReference type="NCBI Taxonomy" id="2899818"/>
    <lineage>
        <taxon>Bacteria</taxon>
        <taxon>Pseudomonadati</taxon>
        <taxon>Pseudomonadota</taxon>
        <taxon>Gammaproteobacteria</taxon>
        <taxon>Vibrionales</taxon>
        <taxon>Vibrionaceae</taxon>
        <taxon>Enterovibrio</taxon>
    </lineage>
</organism>
<dbReference type="Pfam" id="PF01408">
    <property type="entry name" value="GFO_IDH_MocA"/>
    <property type="match status" value="1"/>
</dbReference>
<dbReference type="Proteomes" id="UP001149821">
    <property type="component" value="Unassembled WGS sequence"/>
</dbReference>
<sequence>MEKFRIGLIGCGVISDKYLTTCQQFDLLDIVACASLNIEESQQKADAYNIPRVCAPDEIINDPSIDCVLNLTIPEVHAQISIAALNAGKHVYSEKPFVTDLADGEEILALAKAKGLYVGNAPDTFLGGRLQTCKKLIDQGVIGQPTGVMACVPTRGVERHHPNPDFYYQNGGGPLLDLGPYYLTAMVALLGPITRVCGLAKKTLDERLIESKPRVGEKIPVNVDTHINALLEFESGVQGSLMASFDVWDSQTPRMEIYGENGTLCINDPDPTDGFNIFGGQVLYKTRETARWVYRPRTPNLEFWSVAENTHGFNQEARGLGLLDLAYAVKNQRPARANGKLAQHVCEVMFGILESAKTGQYYQVKSRCESPSALPEDFPRVTDSGSEDGARAL</sequence>
<dbReference type="SUPFAM" id="SSF51735">
    <property type="entry name" value="NAD(P)-binding Rossmann-fold domains"/>
    <property type="match status" value="1"/>
</dbReference>
<comment type="caution">
    <text evidence="5">The sequence shown here is derived from an EMBL/GenBank/DDBJ whole genome shotgun (WGS) entry which is preliminary data.</text>
</comment>
<evidence type="ECO:0000256" key="1">
    <source>
        <dbReference type="ARBA" id="ARBA00023002"/>
    </source>
</evidence>
<dbReference type="InterPro" id="IPR036291">
    <property type="entry name" value="NAD(P)-bd_dom_sf"/>
</dbReference>
<dbReference type="Gene3D" id="3.40.50.720">
    <property type="entry name" value="NAD(P)-binding Rossmann-like Domain"/>
    <property type="match status" value="1"/>
</dbReference>
<feature type="domain" description="Gfo/Idh/MocA-like oxidoreductase N-terminal" evidence="3">
    <location>
        <begin position="4"/>
        <end position="118"/>
    </location>
</feature>
<name>A0ABT5QIG5_9GAMM</name>
<reference evidence="5" key="1">
    <citation type="submission" date="2021-12" db="EMBL/GenBank/DDBJ databases">
        <title>Enterovibrio ZSDZ35 sp. nov. and Enterovibrio ZSDZ42 sp. nov., isolated from coastal seawater in Qingdao.</title>
        <authorList>
            <person name="Zhang P."/>
        </authorList>
    </citation>
    <scope>NUCLEOTIDE SEQUENCE</scope>
    <source>
        <strain evidence="5">ZSDZ35</strain>
    </source>
</reference>
<keyword evidence="1" id="KW-0560">Oxidoreductase</keyword>
<dbReference type="InterPro" id="IPR055170">
    <property type="entry name" value="GFO_IDH_MocA-like_dom"/>
</dbReference>
<evidence type="ECO:0000256" key="2">
    <source>
        <dbReference type="SAM" id="MobiDB-lite"/>
    </source>
</evidence>
<keyword evidence="6" id="KW-1185">Reference proteome</keyword>
<protein>
    <submittedName>
        <fullName evidence="5">Gfo/Idh/MocA family oxidoreductase</fullName>
    </submittedName>
</protein>
<dbReference type="Gene3D" id="3.30.360.10">
    <property type="entry name" value="Dihydrodipicolinate Reductase, domain 2"/>
    <property type="match status" value="1"/>
</dbReference>
<dbReference type="RefSeq" id="WP_274140938.1">
    <property type="nucleotide sequence ID" value="NZ_JAJUBB010000003.1"/>
</dbReference>
<dbReference type="InterPro" id="IPR050463">
    <property type="entry name" value="Gfo/Idh/MocA_oxidrdct_glycsds"/>
</dbReference>
<accession>A0ABT5QIG5</accession>
<dbReference type="PANTHER" id="PTHR43818:SF11">
    <property type="entry name" value="BCDNA.GH03377"/>
    <property type="match status" value="1"/>
</dbReference>
<evidence type="ECO:0000313" key="6">
    <source>
        <dbReference type="Proteomes" id="UP001149821"/>
    </source>
</evidence>
<evidence type="ECO:0000313" key="5">
    <source>
        <dbReference type="EMBL" id="MDD1780774.1"/>
    </source>
</evidence>
<gene>
    <name evidence="5" type="ORF">LRP49_06100</name>
</gene>
<dbReference type="EMBL" id="JAJUBB010000003">
    <property type="protein sequence ID" value="MDD1780774.1"/>
    <property type="molecule type" value="Genomic_DNA"/>
</dbReference>
<evidence type="ECO:0000259" key="4">
    <source>
        <dbReference type="Pfam" id="PF22725"/>
    </source>
</evidence>